<reference evidence="2 3" key="1">
    <citation type="journal article" date="2015" name="Genome Announc.">
        <title>Expanding the biotechnology potential of lactobacilli through comparative genomics of 213 strains and associated genera.</title>
        <authorList>
            <person name="Sun Z."/>
            <person name="Harris H.M."/>
            <person name="McCann A."/>
            <person name="Guo C."/>
            <person name="Argimon S."/>
            <person name="Zhang W."/>
            <person name="Yang X."/>
            <person name="Jeffery I.B."/>
            <person name="Cooney J.C."/>
            <person name="Kagawa T.F."/>
            <person name="Liu W."/>
            <person name="Song Y."/>
            <person name="Salvetti E."/>
            <person name="Wrobel A."/>
            <person name="Rasinkangas P."/>
            <person name="Parkhill J."/>
            <person name="Rea M.C."/>
            <person name="O'Sullivan O."/>
            <person name="Ritari J."/>
            <person name="Douillard F.P."/>
            <person name="Paul Ross R."/>
            <person name="Yang R."/>
            <person name="Briner A.E."/>
            <person name="Felis G.E."/>
            <person name="de Vos W.M."/>
            <person name="Barrangou R."/>
            <person name="Klaenhammer T.R."/>
            <person name="Caufield P.W."/>
            <person name="Cui Y."/>
            <person name="Zhang H."/>
            <person name="O'Toole P.W."/>
        </authorList>
    </citation>
    <scope>NUCLEOTIDE SEQUENCE [LARGE SCALE GENOMIC DNA]</scope>
    <source>
        <strain evidence="2 3">JCM 15530</strain>
    </source>
</reference>
<sequence length="290" mass="32197">MAKEIRGGVKMKQWMKAVLLTVAVVGTGLVAATQPADAASKYTIVKQHWYVGNKGHVVQPKTRHQSAWLWNMNHTKVKSHFNLKDYPNRTFNVRAAVQYKTATGRRTGIYYYISSIDSGKAVSGMVSRNYVKKGVNPYSGDVMLDAFSTDAEYTNYLKHSPYMKLAKNTLKLFPNTPVSLELSKIARAKYGAYEKSKYLTGRSDTEVDTSAYKSIDDFKDLAADLLANNAKSDTTKLSLINKDLVKAGYTSSKFNSLSNQQLGIDFTNNTKFGQSHARLASGYALVLGQK</sequence>
<evidence type="ECO:0000313" key="2">
    <source>
        <dbReference type="EMBL" id="KRK47090.1"/>
    </source>
</evidence>
<organism evidence="2 3">
    <name type="scientific">Secundilactobacillus kimchicus JCM 15530</name>
    <dbReference type="NCBI Taxonomy" id="1302272"/>
    <lineage>
        <taxon>Bacteria</taxon>
        <taxon>Bacillati</taxon>
        <taxon>Bacillota</taxon>
        <taxon>Bacilli</taxon>
        <taxon>Lactobacillales</taxon>
        <taxon>Lactobacillaceae</taxon>
        <taxon>Secundilactobacillus</taxon>
    </lineage>
</organism>
<feature type="chain" id="PRO_5006405372" description="D-alanyl-D-alanine carboxypeptidase" evidence="1">
    <location>
        <begin position="39"/>
        <end position="290"/>
    </location>
</feature>
<keyword evidence="1" id="KW-0732">Signal</keyword>
<evidence type="ECO:0000313" key="3">
    <source>
        <dbReference type="Proteomes" id="UP000050911"/>
    </source>
</evidence>
<evidence type="ECO:0008006" key="4">
    <source>
        <dbReference type="Google" id="ProtNLM"/>
    </source>
</evidence>
<proteinExistence type="predicted"/>
<dbReference type="PATRIC" id="fig|1302272.5.peg.708"/>
<accession>A0A0R1HUI9</accession>
<protein>
    <recommendedName>
        <fullName evidence="4">D-alanyl-D-alanine carboxypeptidase</fullName>
    </recommendedName>
</protein>
<name>A0A0R1HUI9_9LACO</name>
<gene>
    <name evidence="2" type="ORF">FC96_GL000710</name>
</gene>
<dbReference type="EMBL" id="AZCX01000012">
    <property type="protein sequence ID" value="KRK47090.1"/>
    <property type="molecule type" value="Genomic_DNA"/>
</dbReference>
<feature type="signal peptide" evidence="1">
    <location>
        <begin position="1"/>
        <end position="38"/>
    </location>
</feature>
<evidence type="ECO:0000256" key="1">
    <source>
        <dbReference type="SAM" id="SignalP"/>
    </source>
</evidence>
<dbReference type="STRING" id="1302272.FC96_GL000710"/>
<dbReference type="AlphaFoldDB" id="A0A0R1HUI9"/>
<keyword evidence="3" id="KW-1185">Reference proteome</keyword>
<dbReference type="Proteomes" id="UP000050911">
    <property type="component" value="Unassembled WGS sequence"/>
</dbReference>
<comment type="caution">
    <text evidence="2">The sequence shown here is derived from an EMBL/GenBank/DDBJ whole genome shotgun (WGS) entry which is preliminary data.</text>
</comment>